<reference evidence="1 2" key="1">
    <citation type="journal article" date="2011" name="J. Bacteriol.">
        <title>Draft genome sequence of the anoxygenic filamentous phototrophic bacterium Oscillochloris trichoides subsp. DG-6.</title>
        <authorList>
            <person name="Kuznetsov B.B."/>
            <person name="Ivanovsky R.N."/>
            <person name="Keppen O.I."/>
            <person name="Sukhacheva M.V."/>
            <person name="Bumazhkin B.K."/>
            <person name="Patutina E.O."/>
            <person name="Beletsky A.V."/>
            <person name="Mardanov A.V."/>
            <person name="Baslerov R.V."/>
            <person name="Panteleeva A.N."/>
            <person name="Kolganova T.V."/>
            <person name="Ravin N.V."/>
            <person name="Skryabin K.G."/>
        </authorList>
    </citation>
    <scope>NUCLEOTIDE SEQUENCE [LARGE SCALE GENOMIC DNA]</scope>
    <source>
        <strain evidence="1 2">DG-6</strain>
    </source>
</reference>
<dbReference type="HOGENOM" id="CLU_1189194_0_0_0"/>
<dbReference type="EMBL" id="ADVR01000012">
    <property type="protein sequence ID" value="EFO81424.1"/>
    <property type="molecule type" value="Genomic_DNA"/>
</dbReference>
<gene>
    <name evidence="1" type="ORF">OSCT_0706</name>
</gene>
<organism evidence="1 2">
    <name type="scientific">Oscillochloris trichoides DG-6</name>
    <dbReference type="NCBI Taxonomy" id="765420"/>
    <lineage>
        <taxon>Bacteria</taxon>
        <taxon>Bacillati</taxon>
        <taxon>Chloroflexota</taxon>
        <taxon>Chloroflexia</taxon>
        <taxon>Chloroflexales</taxon>
        <taxon>Chloroflexineae</taxon>
        <taxon>Oscillochloridaceae</taxon>
        <taxon>Oscillochloris</taxon>
    </lineage>
</organism>
<proteinExistence type="predicted"/>
<dbReference type="Proteomes" id="UP000054010">
    <property type="component" value="Unassembled WGS sequence"/>
</dbReference>
<dbReference type="eggNOG" id="ENOG5034BYC">
    <property type="taxonomic scope" value="Bacteria"/>
</dbReference>
<dbReference type="OrthoDB" id="152269at2"/>
<accession>E1IBK5</accession>
<evidence type="ECO:0000313" key="2">
    <source>
        <dbReference type="Proteomes" id="UP000054010"/>
    </source>
</evidence>
<name>E1IBK5_9CHLR</name>
<sequence>MASRRRAGATCDFEELRPGLFMIHNPALSPVLRGEGEREGDRFRLTTWRGEGLIARLRARTFVVLTLLDQVAALPDLPTPPPLGAAFLRDLARNERISYFAPDPLGWVPVPNPTPSSAELREGWIVRRRRSRGPASYAHIQHGNFLACDEDRALRLGYAQVSPTTLTVATTPQGILLPNLPLPQAHQHLLGRIAASTPQGWLVAPESLPLVTALLARLGVGVEA</sequence>
<protein>
    <submittedName>
        <fullName evidence="1">Uncharacterized protein</fullName>
    </submittedName>
</protein>
<dbReference type="AlphaFoldDB" id="E1IBK5"/>
<dbReference type="STRING" id="765420.OSCT_0706"/>
<keyword evidence="2" id="KW-1185">Reference proteome</keyword>
<evidence type="ECO:0000313" key="1">
    <source>
        <dbReference type="EMBL" id="EFO81424.1"/>
    </source>
</evidence>
<comment type="caution">
    <text evidence="1">The sequence shown here is derived from an EMBL/GenBank/DDBJ whole genome shotgun (WGS) entry which is preliminary data.</text>
</comment>